<name>A0A7H8QR95_TALRU</name>
<dbReference type="AlphaFoldDB" id="A0A7H8QR95"/>
<gene>
    <name evidence="2" type="ORF">TRUGW13939_03595</name>
</gene>
<feature type="compositionally biased region" description="Polar residues" evidence="1">
    <location>
        <begin position="116"/>
        <end position="135"/>
    </location>
</feature>
<dbReference type="RefSeq" id="XP_035342668.1">
    <property type="nucleotide sequence ID" value="XM_035486775.1"/>
</dbReference>
<protein>
    <submittedName>
        <fullName evidence="2">Uncharacterized protein</fullName>
    </submittedName>
</protein>
<proteinExistence type="predicted"/>
<evidence type="ECO:0000313" key="3">
    <source>
        <dbReference type="Proteomes" id="UP000509510"/>
    </source>
</evidence>
<dbReference type="KEGG" id="trg:TRUGW13939_03595"/>
<dbReference type="GeneID" id="55991098"/>
<evidence type="ECO:0000256" key="1">
    <source>
        <dbReference type="SAM" id="MobiDB-lite"/>
    </source>
</evidence>
<feature type="region of interest" description="Disordered" evidence="1">
    <location>
        <begin position="114"/>
        <end position="135"/>
    </location>
</feature>
<reference evidence="3" key="1">
    <citation type="submission" date="2020-06" db="EMBL/GenBank/DDBJ databases">
        <title>A chromosome-scale genome assembly of Talaromyces rugulosus W13939.</title>
        <authorList>
            <person name="Wang B."/>
            <person name="Guo L."/>
            <person name="Ye K."/>
            <person name="Wang L."/>
        </authorList>
    </citation>
    <scope>NUCLEOTIDE SEQUENCE [LARGE SCALE GENOMIC DNA]</scope>
    <source>
        <strain evidence="3">W13939</strain>
    </source>
</reference>
<feature type="compositionally biased region" description="Basic residues" evidence="1">
    <location>
        <begin position="31"/>
        <end position="42"/>
    </location>
</feature>
<sequence length="306" mass="34532">MPHVTYKYTYKYSGLASIDSLPLGLPHLLPKRQNRQHRHHRSVSTPKEDRPPRPLYLTVNNHHYGHTHRKGYQLPQNSSSEHEARLYRDHDGLVREYYTSEPRGTKYYSEDALASESYNDSSPSAPRSQLPHSSLPSEHKCILASPLPATPTGCLIPGTQLALNIPRALSNTTNFGVSKNDGLTYGYIFPTKHAVVNLIEPECLPFDGTSGFLFQVYKVPTCLTLRDFINQIVPSKPGSAERSPSARGIIECINLDNRSWERGQEFWIGGPRGDLESMKFNVKACTLEDVGWTEERSPIWVARTFV</sequence>
<keyword evidence="3" id="KW-1185">Reference proteome</keyword>
<dbReference type="Proteomes" id="UP000509510">
    <property type="component" value="Chromosome II"/>
</dbReference>
<feature type="region of interest" description="Disordered" evidence="1">
    <location>
        <begin position="31"/>
        <end position="54"/>
    </location>
</feature>
<dbReference type="OrthoDB" id="10057496at2759"/>
<organism evidence="2 3">
    <name type="scientific">Talaromyces rugulosus</name>
    <name type="common">Penicillium rugulosum</name>
    <dbReference type="NCBI Taxonomy" id="121627"/>
    <lineage>
        <taxon>Eukaryota</taxon>
        <taxon>Fungi</taxon>
        <taxon>Dikarya</taxon>
        <taxon>Ascomycota</taxon>
        <taxon>Pezizomycotina</taxon>
        <taxon>Eurotiomycetes</taxon>
        <taxon>Eurotiomycetidae</taxon>
        <taxon>Eurotiales</taxon>
        <taxon>Trichocomaceae</taxon>
        <taxon>Talaromyces</taxon>
        <taxon>Talaromyces sect. Islandici</taxon>
    </lineage>
</organism>
<accession>A0A7H8QR95</accession>
<evidence type="ECO:0000313" key="2">
    <source>
        <dbReference type="EMBL" id="QKX56490.1"/>
    </source>
</evidence>
<dbReference type="EMBL" id="CP055899">
    <property type="protein sequence ID" value="QKX56490.1"/>
    <property type="molecule type" value="Genomic_DNA"/>
</dbReference>